<dbReference type="Gene3D" id="3.30.420.40">
    <property type="match status" value="1"/>
</dbReference>
<dbReference type="InterPro" id="IPR002821">
    <property type="entry name" value="Hydantoinase_A"/>
</dbReference>
<dbReference type="InterPro" id="IPR002756">
    <property type="entry name" value="MfnF"/>
</dbReference>
<dbReference type="NCBIfam" id="TIGR03123">
    <property type="entry name" value="one_C_unchar_1"/>
    <property type="match status" value="1"/>
</dbReference>
<evidence type="ECO:0000313" key="2">
    <source>
        <dbReference type="EMBL" id="MBS3648370.1"/>
    </source>
</evidence>
<dbReference type="GO" id="GO:0016787">
    <property type="term" value="F:hydrolase activity"/>
    <property type="evidence" value="ECO:0007669"/>
    <property type="project" value="InterPro"/>
</dbReference>
<dbReference type="EMBL" id="JAGWCR010000003">
    <property type="protein sequence ID" value="MBS3648370.1"/>
    <property type="molecule type" value="Genomic_DNA"/>
</dbReference>
<proteinExistence type="predicted"/>
<dbReference type="Pfam" id="PF01968">
    <property type="entry name" value="Hydantoinase_A"/>
    <property type="match status" value="1"/>
</dbReference>
<sequence>MPKEKQIVAGFDVGGAHLKVVRAQDGRIVAASTVAMPLWQGLDRLTTALRECEPLYTGADLCAFTMTGELSDIFPSREEGVTALLARISEHFSTSEKLIYAGRKGFVGLDKALKLPMEVASANWHATAALVAAELADALFVDMGSTTTDILAVKDGGIAFEGYSDAERLLTGELVYTGFTRTFLFGVASSAPVRGRLTPVMNEYFASIADVHRILRVLDEADDKHATADGREKTVKASITRMARLIGRDAAELSPREWRDVARWFSEQQLRTVHDAAVRVGGRLAEDVPIVGAGSGRWQIRRLAERMDRRFIDFAQLIPAEDEVRTDASSAGPASAVALLAGRGQQRNALFPTS</sequence>
<dbReference type="InterPro" id="IPR043129">
    <property type="entry name" value="ATPase_NBD"/>
</dbReference>
<evidence type="ECO:0000259" key="1">
    <source>
        <dbReference type="Pfam" id="PF01968"/>
    </source>
</evidence>
<name>A0A942E043_9HYPH</name>
<dbReference type="Gene3D" id="3.30.420.190">
    <property type="entry name" value="conserved archaeal protein q6m145"/>
    <property type="match status" value="1"/>
</dbReference>
<organism evidence="2 3">
    <name type="scientific">Pseudaminobacter soli</name>
    <name type="common">ex Zhang et al. 2022</name>
    <dbReference type="NCBI Taxonomy" id="2831468"/>
    <lineage>
        <taxon>Bacteria</taxon>
        <taxon>Pseudomonadati</taxon>
        <taxon>Pseudomonadota</taxon>
        <taxon>Alphaproteobacteria</taxon>
        <taxon>Hyphomicrobiales</taxon>
        <taxon>Phyllobacteriaceae</taxon>
        <taxon>Pseudaminobacter</taxon>
    </lineage>
</organism>
<reference evidence="2" key="1">
    <citation type="submission" date="2021-04" db="EMBL/GenBank/DDBJ databases">
        <title>Pseudaminobacter soli sp. nov., isolated from paddy soil contaminated by heavy metals.</title>
        <authorList>
            <person name="Zhang K."/>
        </authorList>
    </citation>
    <scope>NUCLEOTIDE SEQUENCE</scope>
    <source>
        <strain evidence="2">19-2017</strain>
    </source>
</reference>
<protein>
    <recommendedName>
        <fullName evidence="1">Hydantoinase A/oxoprolinase domain-containing protein</fullName>
    </recommendedName>
</protein>
<feature type="domain" description="Hydantoinase A/oxoprolinase" evidence="1">
    <location>
        <begin position="64"/>
        <end position="308"/>
    </location>
</feature>
<keyword evidence="3" id="KW-1185">Reference proteome</keyword>
<comment type="caution">
    <text evidence="2">The sequence shown here is derived from an EMBL/GenBank/DDBJ whole genome shotgun (WGS) entry which is preliminary data.</text>
</comment>
<dbReference type="Proteomes" id="UP000680348">
    <property type="component" value="Unassembled WGS sequence"/>
</dbReference>
<dbReference type="AlphaFoldDB" id="A0A942E043"/>
<accession>A0A942E043</accession>
<dbReference type="RefSeq" id="WP_188253928.1">
    <property type="nucleotide sequence ID" value="NZ_JABVCF010000003.1"/>
</dbReference>
<dbReference type="SUPFAM" id="SSF53067">
    <property type="entry name" value="Actin-like ATPase domain"/>
    <property type="match status" value="1"/>
</dbReference>
<evidence type="ECO:0000313" key="3">
    <source>
        <dbReference type="Proteomes" id="UP000680348"/>
    </source>
</evidence>
<gene>
    <name evidence="2" type="ORF">KEU06_06975</name>
</gene>